<name>A0A1F5LQH2_PENAI</name>
<evidence type="ECO:0000313" key="2">
    <source>
        <dbReference type="Proteomes" id="UP000177622"/>
    </source>
</evidence>
<proteinExistence type="predicted"/>
<keyword evidence="2" id="KW-1185">Reference proteome</keyword>
<dbReference type="RefSeq" id="XP_022490881.1">
    <property type="nucleotide sequence ID" value="XM_022629135.1"/>
</dbReference>
<organism evidence="1 2">
    <name type="scientific">Penicillium arizonense</name>
    <dbReference type="NCBI Taxonomy" id="1835702"/>
    <lineage>
        <taxon>Eukaryota</taxon>
        <taxon>Fungi</taxon>
        <taxon>Dikarya</taxon>
        <taxon>Ascomycota</taxon>
        <taxon>Pezizomycotina</taxon>
        <taxon>Eurotiomycetes</taxon>
        <taxon>Eurotiomycetidae</taxon>
        <taxon>Eurotiales</taxon>
        <taxon>Aspergillaceae</taxon>
        <taxon>Penicillium</taxon>
    </lineage>
</organism>
<dbReference type="GeneID" id="34573869"/>
<gene>
    <name evidence="1" type="ORF">PENARI_c004G05336</name>
</gene>
<dbReference type="AlphaFoldDB" id="A0A1F5LQH2"/>
<accession>A0A1F5LQH2</accession>
<evidence type="ECO:0000313" key="1">
    <source>
        <dbReference type="EMBL" id="OGE55452.1"/>
    </source>
</evidence>
<comment type="caution">
    <text evidence="1">The sequence shown here is derived from an EMBL/GenBank/DDBJ whole genome shotgun (WGS) entry which is preliminary data.</text>
</comment>
<evidence type="ECO:0008006" key="3">
    <source>
        <dbReference type="Google" id="ProtNLM"/>
    </source>
</evidence>
<sequence length="204" mass="23886">MPAFFEVRPFHGHRDGYEDPRDFIEDIEIATRRDYASQIAANPALKRVQKPETLSEEQREIYNEMQQVSRLLFRQGIRGRAEAWYIRLDRSVKQDWDLLKNACLTGFALPEESQFASIARMEELYDATKQGRDEKITTYLERADDFHAQYGPQKPYFGWKVVSGLTDQQKTSIILFHMRQEKTIDYPSARQMIVHAYAGANNPF</sequence>
<protein>
    <recommendedName>
        <fullName evidence="3">Retrotransposon gag domain-containing protein</fullName>
    </recommendedName>
</protein>
<dbReference type="EMBL" id="LXJU01000004">
    <property type="protein sequence ID" value="OGE55452.1"/>
    <property type="molecule type" value="Genomic_DNA"/>
</dbReference>
<dbReference type="OrthoDB" id="4362622at2759"/>
<dbReference type="STRING" id="1835702.A0A1F5LQH2"/>
<dbReference type="Proteomes" id="UP000177622">
    <property type="component" value="Unassembled WGS sequence"/>
</dbReference>
<reference evidence="1 2" key="1">
    <citation type="journal article" date="2016" name="Sci. Rep.">
        <title>Penicillium arizonense, a new, genome sequenced fungal species, reveals a high chemical diversity in secreted metabolites.</title>
        <authorList>
            <person name="Grijseels S."/>
            <person name="Nielsen J.C."/>
            <person name="Randelovic M."/>
            <person name="Nielsen J."/>
            <person name="Nielsen K.F."/>
            <person name="Workman M."/>
            <person name="Frisvad J.C."/>
        </authorList>
    </citation>
    <scope>NUCLEOTIDE SEQUENCE [LARGE SCALE GENOMIC DNA]</scope>
    <source>
        <strain evidence="1 2">CBS 141311</strain>
    </source>
</reference>